<organism evidence="1 2">
    <name type="scientific">Cytobacillus citreus</name>
    <dbReference type="NCBI Taxonomy" id="2833586"/>
    <lineage>
        <taxon>Bacteria</taxon>
        <taxon>Bacillati</taxon>
        <taxon>Bacillota</taxon>
        <taxon>Bacilli</taxon>
        <taxon>Bacillales</taxon>
        <taxon>Bacillaceae</taxon>
        <taxon>Cytobacillus</taxon>
    </lineage>
</organism>
<proteinExistence type="predicted"/>
<gene>
    <name evidence="1" type="ORF">KHA94_09265</name>
</gene>
<dbReference type="PROSITE" id="PS51257">
    <property type="entry name" value="PROKAR_LIPOPROTEIN"/>
    <property type="match status" value="1"/>
</dbReference>
<dbReference type="Proteomes" id="UP000681027">
    <property type="component" value="Unassembled WGS sequence"/>
</dbReference>
<evidence type="ECO:0008006" key="3">
    <source>
        <dbReference type="Google" id="ProtNLM"/>
    </source>
</evidence>
<comment type="caution">
    <text evidence="1">The sequence shown here is derived from an EMBL/GenBank/DDBJ whole genome shotgun (WGS) entry which is preliminary data.</text>
</comment>
<accession>A0ABS5NRE4</accession>
<sequence>MKVIRILLSTIISIVFLSGCVNEGEISKSTEINIPYVNDYTFLNVQGVEEGGIASNSTSKIINDDKKIKEFISKINKMEVIKPPSKELTEKVKELNLIGNYIFTLSDKETMDNKVYSMNFFKDGSIQFQHPDKKEIVYLSKEKHPELLKELKELLELTY</sequence>
<name>A0ABS5NRE4_9BACI</name>
<protein>
    <recommendedName>
        <fullName evidence="3">Lipoprotein</fullName>
    </recommendedName>
</protein>
<dbReference type="RefSeq" id="WP_213101843.1">
    <property type="nucleotide sequence ID" value="NZ_JAGYPM010000002.1"/>
</dbReference>
<evidence type="ECO:0000313" key="2">
    <source>
        <dbReference type="Proteomes" id="UP000681027"/>
    </source>
</evidence>
<reference evidence="1 2" key="1">
    <citation type="submission" date="2021-05" db="EMBL/GenBank/DDBJ databases">
        <title>Novel Bacillus species.</title>
        <authorList>
            <person name="Liu G."/>
        </authorList>
    </citation>
    <scope>NUCLEOTIDE SEQUENCE [LARGE SCALE GENOMIC DNA]</scope>
    <source>
        <strain evidence="1 2">FJAT-49705</strain>
    </source>
</reference>
<keyword evidence="2" id="KW-1185">Reference proteome</keyword>
<evidence type="ECO:0000313" key="1">
    <source>
        <dbReference type="EMBL" id="MBS4190387.1"/>
    </source>
</evidence>
<dbReference type="EMBL" id="JAGYPM010000002">
    <property type="protein sequence ID" value="MBS4190387.1"/>
    <property type="molecule type" value="Genomic_DNA"/>
</dbReference>